<dbReference type="PANTHER" id="PTHR47773:SF1">
    <property type="entry name" value="C2H2-TYPE DOMAIN-CONTAINING PROTEIN"/>
    <property type="match status" value="1"/>
</dbReference>
<protein>
    <submittedName>
        <fullName evidence="1">Uncharacterized protein</fullName>
    </submittedName>
</protein>
<comment type="caution">
    <text evidence="1">The sequence shown here is derived from an EMBL/GenBank/DDBJ whole genome shotgun (WGS) entry which is preliminary data.</text>
</comment>
<dbReference type="Proteomes" id="UP001558613">
    <property type="component" value="Unassembled WGS sequence"/>
</dbReference>
<dbReference type="PANTHER" id="PTHR47773">
    <property type="entry name" value="SI:DKEY-9I5.2-RELATED"/>
    <property type="match status" value="1"/>
</dbReference>
<organism evidence="1 2">
    <name type="scientific">Cirrhinus molitorella</name>
    <name type="common">mud carp</name>
    <dbReference type="NCBI Taxonomy" id="172907"/>
    <lineage>
        <taxon>Eukaryota</taxon>
        <taxon>Metazoa</taxon>
        <taxon>Chordata</taxon>
        <taxon>Craniata</taxon>
        <taxon>Vertebrata</taxon>
        <taxon>Euteleostomi</taxon>
        <taxon>Actinopterygii</taxon>
        <taxon>Neopterygii</taxon>
        <taxon>Teleostei</taxon>
        <taxon>Ostariophysi</taxon>
        <taxon>Cypriniformes</taxon>
        <taxon>Cyprinidae</taxon>
        <taxon>Labeoninae</taxon>
        <taxon>Labeonini</taxon>
        <taxon>Cirrhinus</taxon>
    </lineage>
</organism>
<name>A0ABR3MXM3_9TELE</name>
<keyword evidence="2" id="KW-1185">Reference proteome</keyword>
<evidence type="ECO:0000313" key="2">
    <source>
        <dbReference type="Proteomes" id="UP001558613"/>
    </source>
</evidence>
<dbReference type="EMBL" id="JAYMGO010000008">
    <property type="protein sequence ID" value="KAL1269403.1"/>
    <property type="molecule type" value="Genomic_DNA"/>
</dbReference>
<proteinExistence type="predicted"/>
<gene>
    <name evidence="1" type="ORF">QQF64_031692</name>
</gene>
<evidence type="ECO:0000313" key="1">
    <source>
        <dbReference type="EMBL" id="KAL1269403.1"/>
    </source>
</evidence>
<reference evidence="1 2" key="1">
    <citation type="submission" date="2023-09" db="EMBL/GenBank/DDBJ databases">
        <authorList>
            <person name="Wang M."/>
        </authorList>
    </citation>
    <scope>NUCLEOTIDE SEQUENCE [LARGE SCALE GENOMIC DNA]</scope>
    <source>
        <strain evidence="1">GT-2023</strain>
        <tissue evidence="1">Liver</tissue>
    </source>
</reference>
<accession>A0ABR3MXM3</accession>
<sequence length="240" mass="26434">MRRIAVVSPTDSHPLGLAAASPLLKSGKAPVVAALVGGGGGGGAQETKELVEQLLKDFMEATDTMGIRLFDKERMQEIWRTQQRHISCIQDPPGVQLYRKTGQVTKGGVILPQYRCARGSTSLESFHLHLNRFVPGTSASDLHFQMYLIEGLVQWNEARAVAAVEGGSRRDICYGGQLQRYANMLSQQFMGLNLAEDYTSPGEYTGELIGVEYLYSQTDKEFEEDFAADADTPDLIQEKT</sequence>